<evidence type="ECO:0000313" key="3">
    <source>
        <dbReference type="EMBL" id="CRZ13075.1"/>
    </source>
</evidence>
<keyword evidence="2" id="KW-0472">Membrane</keyword>
<sequence length="100" mass="10631">VLIASLHAGSPKEGKETRSAPHHPMSVASSGQHQDPVHCTENASSTDLEFGQTARGLPRSRNQSQLIHITLTVGIFLFILVAASISTGLLPFHWGHQGSA</sequence>
<protein>
    <submittedName>
        <fullName evidence="3">Uncharacterized protein</fullName>
    </submittedName>
</protein>
<feature type="transmembrane region" description="Helical" evidence="2">
    <location>
        <begin position="66"/>
        <end position="90"/>
    </location>
</feature>
<dbReference type="AlphaFoldDB" id="A0A0H5RFY7"/>
<feature type="non-terminal residue" evidence="3">
    <location>
        <position position="100"/>
    </location>
</feature>
<proteinExistence type="predicted"/>
<feature type="region of interest" description="Disordered" evidence="1">
    <location>
        <begin position="1"/>
        <end position="61"/>
    </location>
</feature>
<keyword evidence="2" id="KW-1133">Transmembrane helix</keyword>
<name>A0A0H5RFY7_9EUKA</name>
<evidence type="ECO:0000256" key="1">
    <source>
        <dbReference type="SAM" id="MobiDB-lite"/>
    </source>
</evidence>
<reference evidence="3" key="1">
    <citation type="submission" date="2015-04" db="EMBL/GenBank/DDBJ databases">
        <title>The genome sequence of the plant pathogenic Rhizarian Plasmodiophora brassicae reveals insights in its biotrophic life cycle and the origin of chitin synthesis.</title>
        <authorList>
            <person name="Schwelm A."/>
            <person name="Fogelqvist J."/>
            <person name="Knaust A."/>
            <person name="Julke S."/>
            <person name="Lilja T."/>
            <person name="Dhandapani V."/>
            <person name="Bonilla-Rosso G."/>
            <person name="Karlsson M."/>
            <person name="Shevchenko A."/>
            <person name="Choi S.R."/>
            <person name="Kim H.G."/>
            <person name="Park J.Y."/>
            <person name="Lim Y.P."/>
            <person name="Ludwig-Muller J."/>
            <person name="Dixelius C."/>
        </authorList>
    </citation>
    <scope>NUCLEOTIDE SEQUENCE</scope>
    <source>
        <tissue evidence="3">Potato root galls</tissue>
    </source>
</reference>
<keyword evidence="2" id="KW-0812">Transmembrane</keyword>
<feature type="compositionally biased region" description="Basic and acidic residues" evidence="1">
    <location>
        <begin position="10"/>
        <end position="19"/>
    </location>
</feature>
<dbReference type="EMBL" id="HACM01012633">
    <property type="protein sequence ID" value="CRZ13075.1"/>
    <property type="molecule type" value="Transcribed_RNA"/>
</dbReference>
<organism evidence="3">
    <name type="scientific">Spongospora subterranea</name>
    <dbReference type="NCBI Taxonomy" id="70186"/>
    <lineage>
        <taxon>Eukaryota</taxon>
        <taxon>Sar</taxon>
        <taxon>Rhizaria</taxon>
        <taxon>Endomyxa</taxon>
        <taxon>Phytomyxea</taxon>
        <taxon>Plasmodiophorida</taxon>
        <taxon>Plasmodiophoridae</taxon>
        <taxon>Spongospora</taxon>
    </lineage>
</organism>
<feature type="non-terminal residue" evidence="3">
    <location>
        <position position="1"/>
    </location>
</feature>
<accession>A0A0H5RFY7</accession>
<evidence type="ECO:0000256" key="2">
    <source>
        <dbReference type="SAM" id="Phobius"/>
    </source>
</evidence>